<feature type="compositionally biased region" description="Pro residues" evidence="1">
    <location>
        <begin position="86"/>
        <end position="97"/>
    </location>
</feature>
<keyword evidence="3" id="KW-1185">Reference proteome</keyword>
<name>A0AAW0H0L1_9APHY</name>
<dbReference type="Proteomes" id="UP001385951">
    <property type="component" value="Unassembled WGS sequence"/>
</dbReference>
<feature type="region of interest" description="Disordered" evidence="1">
    <location>
        <begin position="64"/>
        <end position="131"/>
    </location>
</feature>
<evidence type="ECO:0000256" key="1">
    <source>
        <dbReference type="SAM" id="MobiDB-lite"/>
    </source>
</evidence>
<evidence type="ECO:0000313" key="3">
    <source>
        <dbReference type="Proteomes" id="UP001385951"/>
    </source>
</evidence>
<accession>A0AAW0H0L1</accession>
<sequence>MLQHKVANLLLLTPHCKLAISDSESIDSAFRSLPPTSRYPSHPSPTHSHYHQIPYLTLPVCSDTPSRPSLFPSPTPPDTHLAHTPITPPDAPSPPTTLPTSSQRPRRCISTSLPSQKLHLPHPSTMSRYLS</sequence>
<reference evidence="2 3" key="1">
    <citation type="submission" date="2022-09" db="EMBL/GenBank/DDBJ databases">
        <authorList>
            <person name="Palmer J.M."/>
        </authorList>
    </citation>
    <scope>NUCLEOTIDE SEQUENCE [LARGE SCALE GENOMIC DNA]</scope>
    <source>
        <strain evidence="2 3">DSM 7382</strain>
    </source>
</reference>
<proteinExistence type="predicted"/>
<gene>
    <name evidence="2" type="ORF">QCA50_000970</name>
</gene>
<dbReference type="AlphaFoldDB" id="A0AAW0H0L1"/>
<evidence type="ECO:0000313" key="2">
    <source>
        <dbReference type="EMBL" id="KAK7696316.1"/>
    </source>
</evidence>
<protein>
    <submittedName>
        <fullName evidence="2">Uncharacterized protein</fullName>
    </submittedName>
</protein>
<organism evidence="2 3">
    <name type="scientific">Cerrena zonata</name>
    <dbReference type="NCBI Taxonomy" id="2478898"/>
    <lineage>
        <taxon>Eukaryota</taxon>
        <taxon>Fungi</taxon>
        <taxon>Dikarya</taxon>
        <taxon>Basidiomycota</taxon>
        <taxon>Agaricomycotina</taxon>
        <taxon>Agaricomycetes</taxon>
        <taxon>Polyporales</taxon>
        <taxon>Cerrenaceae</taxon>
        <taxon>Cerrena</taxon>
    </lineage>
</organism>
<dbReference type="EMBL" id="JASBNA010000001">
    <property type="protein sequence ID" value="KAK7696316.1"/>
    <property type="molecule type" value="Genomic_DNA"/>
</dbReference>
<comment type="caution">
    <text evidence="2">The sequence shown here is derived from an EMBL/GenBank/DDBJ whole genome shotgun (WGS) entry which is preliminary data.</text>
</comment>